<dbReference type="GO" id="GO:0004585">
    <property type="term" value="F:ornithine carbamoyltransferase activity"/>
    <property type="evidence" value="ECO:0007669"/>
    <property type="project" value="UniProtKB-EC"/>
</dbReference>
<dbReference type="GO" id="GO:0016597">
    <property type="term" value="F:amino acid binding"/>
    <property type="evidence" value="ECO:0007669"/>
    <property type="project" value="InterPro"/>
</dbReference>
<dbReference type="InterPro" id="IPR036901">
    <property type="entry name" value="Asp/Orn_carbamoylTrfase_sf"/>
</dbReference>
<keyword evidence="9" id="KW-1185">Reference proteome</keyword>
<evidence type="ECO:0000313" key="8">
    <source>
        <dbReference type="EMBL" id="KAJ4462670.1"/>
    </source>
</evidence>
<reference evidence="7" key="1">
    <citation type="journal article" date="2013" name="PLoS ONE">
        <title>The Mitochondrion-Like Organelle of Trimastix pyriformis Contains the Complete Glycine Cleavage System.</title>
        <authorList>
            <person name="Zubacova Z."/>
            <person name="Novak L."/>
            <person name="Bublikova J."/>
            <person name="Vacek V."/>
            <person name="Fousek J."/>
            <person name="Ridl J."/>
            <person name="Tachezy J."/>
            <person name="Dolezal P."/>
            <person name="Vlcek C."/>
            <person name="Hampl V."/>
        </authorList>
    </citation>
    <scope>NUCLEOTIDE SEQUENCE</scope>
</reference>
<sequence length="412" mass="46151">MSAPVATPTRTSSRQALRNAKALIAKIRKLNPALFEKDFLRTWDKSQDDIQTVLLVAQVLEELVKENIDTRVFHGGVAVSNFRDNSTRTRFSFQFAASLLGLDHADLDEGKSQIAHGETVRETANMVSFLTEVVGIRDDKFIGEGHRYQQEFAAAVLDGFMNGVLPRRPALVNLQCDEDHPTQAMADLMHLAKEFGGLENLRGKKIAMTWAYSPSYGKPLSVPQAIIALMPRFGMNVVLAHPEGYELMPEVIETAGRMATENGGSFQVTNSMDEAFRDADIVYPKSWAPIAIMRERVTLPEREGPAQKELERRCLEMNAQHKDWECTEEKMRLTKEGKALYMHCLPADITGVSCKAGEVAATVFERYRIPTYKEASHKPYVIASMMLTSKFAGVADLLNHMVERGQPRVENF</sequence>
<dbReference type="PANTHER" id="PTHR45753:SF3">
    <property type="entry name" value="ORNITHINE TRANSCARBAMYLASE, MITOCHONDRIAL"/>
    <property type="match status" value="1"/>
</dbReference>
<dbReference type="InterPro" id="IPR006130">
    <property type="entry name" value="Asp/Orn_carbamoylTrfase"/>
</dbReference>
<evidence type="ECO:0000256" key="4">
    <source>
        <dbReference type="RuleBase" id="RU003634"/>
    </source>
</evidence>
<dbReference type="PRINTS" id="PR00100">
    <property type="entry name" value="AOTCASE"/>
</dbReference>
<name>M4QW99_9EUKA</name>
<dbReference type="Gene3D" id="3.40.50.1370">
    <property type="entry name" value="Aspartate/ornithine carbamoyltransferase"/>
    <property type="match status" value="2"/>
</dbReference>
<feature type="domain" description="Aspartate/ornithine carbamoyltransferase carbamoyl-P binding" evidence="6">
    <location>
        <begin position="37"/>
        <end position="191"/>
    </location>
</feature>
<dbReference type="Pfam" id="PF02729">
    <property type="entry name" value="OTCace_N"/>
    <property type="match status" value="1"/>
</dbReference>
<dbReference type="InterPro" id="IPR006132">
    <property type="entry name" value="Asp/Orn_carbamoyltranf_P-bd"/>
</dbReference>
<dbReference type="Pfam" id="PF00185">
    <property type="entry name" value="OTCace"/>
    <property type="match status" value="1"/>
</dbReference>
<dbReference type="GO" id="GO:0042450">
    <property type="term" value="P:L-arginine biosynthetic process via ornithine"/>
    <property type="evidence" value="ECO:0007669"/>
    <property type="project" value="TreeGrafter"/>
</dbReference>
<gene>
    <name evidence="8" type="ORF">PAPYR_676</name>
</gene>
<dbReference type="GO" id="GO:0019240">
    <property type="term" value="P:citrulline biosynthetic process"/>
    <property type="evidence" value="ECO:0007669"/>
    <property type="project" value="TreeGrafter"/>
</dbReference>
<dbReference type="OrthoDB" id="10252326at2759"/>
<evidence type="ECO:0000256" key="3">
    <source>
        <dbReference type="ARBA" id="ARBA00022679"/>
    </source>
</evidence>
<evidence type="ECO:0000256" key="2">
    <source>
        <dbReference type="ARBA" id="ARBA00013007"/>
    </source>
</evidence>
<organism evidence="7">
    <name type="scientific">Paratrimastix pyriformis</name>
    <dbReference type="NCBI Taxonomy" id="342808"/>
    <lineage>
        <taxon>Eukaryota</taxon>
        <taxon>Metamonada</taxon>
        <taxon>Preaxostyla</taxon>
        <taxon>Paratrimastigidae</taxon>
        <taxon>Paratrimastix</taxon>
    </lineage>
</organism>
<accession>M4QW99</accession>
<dbReference type="NCBIfam" id="NF005538">
    <property type="entry name" value="PRK07200.1"/>
    <property type="match status" value="1"/>
</dbReference>
<evidence type="ECO:0000256" key="1">
    <source>
        <dbReference type="ARBA" id="ARBA00007805"/>
    </source>
</evidence>
<evidence type="ECO:0000259" key="5">
    <source>
        <dbReference type="Pfam" id="PF00185"/>
    </source>
</evidence>
<dbReference type="InterPro" id="IPR006131">
    <property type="entry name" value="Asp_carbamoyltransf_Asp/Orn-bd"/>
</dbReference>
<keyword evidence="3 4" id="KW-0808">Transferase</keyword>
<evidence type="ECO:0000313" key="7">
    <source>
        <dbReference type="EMBL" id="AGH33869.1"/>
    </source>
</evidence>
<dbReference type="PANTHER" id="PTHR45753">
    <property type="entry name" value="ORNITHINE CARBAMOYLTRANSFERASE, MITOCHONDRIAL"/>
    <property type="match status" value="1"/>
</dbReference>
<dbReference type="NCBIfam" id="TIGR03316">
    <property type="entry name" value="ygeW"/>
    <property type="match status" value="1"/>
</dbReference>
<dbReference type="PRINTS" id="PR00101">
    <property type="entry name" value="ATCASE"/>
</dbReference>
<dbReference type="Proteomes" id="UP001141327">
    <property type="component" value="Unassembled WGS sequence"/>
</dbReference>
<dbReference type="EMBL" id="JX657289">
    <property type="protein sequence ID" value="AGH33869.1"/>
    <property type="molecule type" value="mRNA"/>
</dbReference>
<dbReference type="EMBL" id="JAPMOS010000002">
    <property type="protein sequence ID" value="KAJ4462670.1"/>
    <property type="molecule type" value="Genomic_DNA"/>
</dbReference>
<dbReference type="AlphaFoldDB" id="M4QW99"/>
<evidence type="ECO:0000259" key="6">
    <source>
        <dbReference type="Pfam" id="PF02729"/>
    </source>
</evidence>
<feature type="domain" description="Aspartate/ornithine carbamoyltransferase Asp/Orn-binding" evidence="5">
    <location>
        <begin position="224"/>
        <end position="387"/>
    </location>
</feature>
<dbReference type="InterPro" id="IPR017702">
    <property type="entry name" value="Carbamoyltransferase_YgeW"/>
</dbReference>
<reference evidence="8" key="2">
    <citation type="journal article" date="2022" name="bioRxiv">
        <title>Genomics of Preaxostyla Flagellates Illuminates Evolutionary Transitions and the Path Towards Mitochondrial Loss.</title>
        <authorList>
            <person name="Novak L.V.F."/>
            <person name="Treitli S.C."/>
            <person name="Pyrih J."/>
            <person name="Halakuc P."/>
            <person name="Pipaliya S.V."/>
            <person name="Vacek V."/>
            <person name="Brzon O."/>
            <person name="Soukal P."/>
            <person name="Eme L."/>
            <person name="Dacks J.B."/>
            <person name="Karnkowska A."/>
            <person name="Elias M."/>
            <person name="Hampl V."/>
        </authorList>
    </citation>
    <scope>NUCLEOTIDE SEQUENCE</scope>
    <source>
        <strain evidence="8">RCP-MX</strain>
    </source>
</reference>
<protein>
    <recommendedName>
        <fullName evidence="2">ornithine carbamoyltransferase</fullName>
        <ecNumber evidence="2">2.1.3.3</ecNumber>
    </recommendedName>
</protein>
<evidence type="ECO:0000313" key="9">
    <source>
        <dbReference type="Proteomes" id="UP001141327"/>
    </source>
</evidence>
<comment type="similarity">
    <text evidence="1">Belongs to the aspartate/ornithine carbamoyltransferase superfamily. OTCase family.</text>
</comment>
<dbReference type="EC" id="2.1.3.3" evidence="2"/>
<dbReference type="SUPFAM" id="SSF53671">
    <property type="entry name" value="Aspartate/ornithine carbamoyltransferase"/>
    <property type="match status" value="1"/>
</dbReference>
<proteinExistence type="evidence at transcript level"/>